<reference evidence="1 2" key="1">
    <citation type="submission" date="2018-08" db="EMBL/GenBank/DDBJ databases">
        <title>Genomic Encyclopedia of Archaeal and Bacterial Type Strains, Phase II (KMG-II): from individual species to whole genera.</title>
        <authorList>
            <person name="Goeker M."/>
        </authorList>
    </citation>
    <scope>NUCLEOTIDE SEQUENCE [LARGE SCALE GENOMIC DNA]</scope>
    <source>
        <strain evidence="1 2">DSM 5002</strain>
    </source>
</reference>
<dbReference type="Proteomes" id="UP000266273">
    <property type="component" value="Unassembled WGS sequence"/>
</dbReference>
<dbReference type="AlphaFoldDB" id="A0A397PCF8"/>
<evidence type="ECO:0000313" key="2">
    <source>
        <dbReference type="Proteomes" id="UP000266273"/>
    </source>
</evidence>
<protein>
    <submittedName>
        <fullName evidence="1">Uncharacterized protein</fullName>
    </submittedName>
</protein>
<evidence type="ECO:0000313" key="1">
    <source>
        <dbReference type="EMBL" id="RIA47186.1"/>
    </source>
</evidence>
<dbReference type="RefSeq" id="WP_119062372.1">
    <property type="nucleotide sequence ID" value="NZ_QXDF01000004.1"/>
</dbReference>
<gene>
    <name evidence="1" type="ORF">BXY53_2568</name>
</gene>
<keyword evidence="2" id="KW-1185">Reference proteome</keyword>
<dbReference type="Pfam" id="PF20115">
    <property type="entry name" value="DUF6505"/>
    <property type="match status" value="1"/>
</dbReference>
<sequence>MKFARTIRFDNSDDNVFPQAAQPGEWAISGAFAFADLPPDALIGKERQAFANGFLGLSSFGRSTFVVAATITPEQLEAAESVLARHLLSEYGAPNLAAALEAAREETAFISDLCAEVRPGVIFAVSRSVNEAGEIEESFRKIDQPQSAPLVPTQIWGIESDDG</sequence>
<accession>A0A397PCF8</accession>
<proteinExistence type="predicted"/>
<organism evidence="1 2">
    <name type="scientific">Dichotomicrobium thermohalophilum</name>
    <dbReference type="NCBI Taxonomy" id="933063"/>
    <lineage>
        <taxon>Bacteria</taxon>
        <taxon>Pseudomonadati</taxon>
        <taxon>Pseudomonadota</taxon>
        <taxon>Alphaproteobacteria</taxon>
        <taxon>Hyphomicrobiales</taxon>
        <taxon>Hyphomicrobiaceae</taxon>
        <taxon>Dichotomicrobium</taxon>
    </lineage>
</organism>
<name>A0A397PCF8_9HYPH</name>
<dbReference type="EMBL" id="QXDF01000004">
    <property type="protein sequence ID" value="RIA47186.1"/>
    <property type="molecule type" value="Genomic_DNA"/>
</dbReference>
<dbReference type="InterPro" id="IPR045442">
    <property type="entry name" value="DUF6505"/>
</dbReference>
<comment type="caution">
    <text evidence="1">The sequence shown here is derived from an EMBL/GenBank/DDBJ whole genome shotgun (WGS) entry which is preliminary data.</text>
</comment>
<dbReference type="OrthoDB" id="7355897at2"/>